<evidence type="ECO:0000313" key="2">
    <source>
        <dbReference type="EMBL" id="MEN3538933.1"/>
    </source>
</evidence>
<sequence>MSAGPRRRRLTGRLRVALPPAEAFRLFTPYGERDWVEGWDPRFPEGTEDDTASGTVFQTHGDDATTTWIVVDREPGRSVSYARVREGVHAGTVGVTLAPLPQSHSDVTVTYDLTPLTAGAEAELAEFAAGYPAFLRSWEDAIAAHLARASGALPGDGASGESDSPRRPTGSRD</sequence>
<dbReference type="Gene3D" id="3.30.530.20">
    <property type="match status" value="1"/>
</dbReference>
<evidence type="ECO:0000256" key="1">
    <source>
        <dbReference type="SAM" id="MobiDB-lite"/>
    </source>
</evidence>
<dbReference type="Proteomes" id="UP001447516">
    <property type="component" value="Unassembled WGS sequence"/>
</dbReference>
<keyword evidence="3" id="KW-1185">Reference proteome</keyword>
<gene>
    <name evidence="2" type="ORF">AAH991_27735</name>
</gene>
<dbReference type="EMBL" id="JBDJAW010000027">
    <property type="protein sequence ID" value="MEN3538933.1"/>
    <property type="molecule type" value="Genomic_DNA"/>
</dbReference>
<evidence type="ECO:0000313" key="3">
    <source>
        <dbReference type="Proteomes" id="UP001447516"/>
    </source>
</evidence>
<organism evidence="2 3">
    <name type="scientific">Microbispora maris</name>
    <dbReference type="NCBI Taxonomy" id="3144104"/>
    <lineage>
        <taxon>Bacteria</taxon>
        <taxon>Bacillati</taxon>
        <taxon>Actinomycetota</taxon>
        <taxon>Actinomycetes</taxon>
        <taxon>Streptosporangiales</taxon>
        <taxon>Streptosporangiaceae</taxon>
        <taxon>Microbispora</taxon>
    </lineage>
</organism>
<protein>
    <submittedName>
        <fullName evidence="2">SRPBCC family protein</fullName>
    </submittedName>
</protein>
<comment type="caution">
    <text evidence="2">The sequence shown here is derived from an EMBL/GenBank/DDBJ whole genome shotgun (WGS) entry which is preliminary data.</text>
</comment>
<proteinExistence type="predicted"/>
<accession>A0ABV0AUK7</accession>
<dbReference type="InterPro" id="IPR023393">
    <property type="entry name" value="START-like_dom_sf"/>
</dbReference>
<feature type="compositionally biased region" description="Basic and acidic residues" evidence="1">
    <location>
        <begin position="163"/>
        <end position="173"/>
    </location>
</feature>
<dbReference type="SUPFAM" id="SSF55961">
    <property type="entry name" value="Bet v1-like"/>
    <property type="match status" value="1"/>
</dbReference>
<dbReference type="RefSeq" id="WP_346228853.1">
    <property type="nucleotide sequence ID" value="NZ_JBDJAW010000027.1"/>
</dbReference>
<name>A0ABV0AUK7_9ACTN</name>
<reference evidence="2 3" key="1">
    <citation type="submission" date="2024-05" db="EMBL/GenBank/DDBJ databases">
        <title>Microbispora sp.ZYX-F-249.</title>
        <authorList>
            <person name="Xie H."/>
        </authorList>
    </citation>
    <scope>NUCLEOTIDE SEQUENCE [LARGE SCALE GENOMIC DNA]</scope>
    <source>
        <strain evidence="2 3">ZYX-F-249</strain>
    </source>
</reference>
<feature type="region of interest" description="Disordered" evidence="1">
    <location>
        <begin position="151"/>
        <end position="173"/>
    </location>
</feature>